<dbReference type="EMBL" id="FSRA01000002">
    <property type="protein sequence ID" value="SIO54214.1"/>
    <property type="molecule type" value="Genomic_DNA"/>
</dbReference>
<evidence type="ECO:0000313" key="18">
    <source>
        <dbReference type="Proteomes" id="UP000185003"/>
    </source>
</evidence>
<keyword evidence="4" id="KW-1003">Cell membrane</keyword>
<dbReference type="InterPro" id="IPR005467">
    <property type="entry name" value="His_kinase_dom"/>
</dbReference>
<evidence type="ECO:0000256" key="1">
    <source>
        <dbReference type="ARBA" id="ARBA00000085"/>
    </source>
</evidence>
<feature type="transmembrane region" description="Helical" evidence="14">
    <location>
        <begin position="155"/>
        <end position="179"/>
    </location>
</feature>
<gene>
    <name evidence="17" type="ORF">SAMN04488055_5560</name>
</gene>
<dbReference type="CDD" id="cd00082">
    <property type="entry name" value="HisKA"/>
    <property type="match status" value="1"/>
</dbReference>
<evidence type="ECO:0000259" key="16">
    <source>
        <dbReference type="PROSITE" id="PS50885"/>
    </source>
</evidence>
<dbReference type="EC" id="2.7.13.3" evidence="3"/>
<organism evidence="17 18">
    <name type="scientific">Chitinophaga niabensis</name>
    <dbReference type="NCBI Taxonomy" id="536979"/>
    <lineage>
        <taxon>Bacteria</taxon>
        <taxon>Pseudomonadati</taxon>
        <taxon>Bacteroidota</taxon>
        <taxon>Chitinophagia</taxon>
        <taxon>Chitinophagales</taxon>
        <taxon>Chitinophagaceae</taxon>
        <taxon>Chitinophaga</taxon>
    </lineage>
</organism>
<dbReference type="GO" id="GO:0005886">
    <property type="term" value="C:plasma membrane"/>
    <property type="evidence" value="ECO:0007669"/>
    <property type="project" value="UniProtKB-SubCell"/>
</dbReference>
<evidence type="ECO:0000256" key="12">
    <source>
        <dbReference type="ARBA" id="ARBA00023012"/>
    </source>
</evidence>
<dbReference type="SUPFAM" id="SSF158472">
    <property type="entry name" value="HAMP domain-like"/>
    <property type="match status" value="1"/>
</dbReference>
<dbReference type="AlphaFoldDB" id="A0A1N6KCA5"/>
<dbReference type="RefSeq" id="WP_074242778.1">
    <property type="nucleotide sequence ID" value="NZ_FSRA01000002.1"/>
</dbReference>
<dbReference type="SMART" id="SM00387">
    <property type="entry name" value="HATPase_c"/>
    <property type="match status" value="1"/>
</dbReference>
<dbReference type="InterPro" id="IPR003594">
    <property type="entry name" value="HATPase_dom"/>
</dbReference>
<dbReference type="Pfam" id="PF00512">
    <property type="entry name" value="HisKA"/>
    <property type="match status" value="1"/>
</dbReference>
<dbReference type="PANTHER" id="PTHR45528:SF1">
    <property type="entry name" value="SENSOR HISTIDINE KINASE CPXA"/>
    <property type="match status" value="1"/>
</dbReference>
<keyword evidence="5" id="KW-0597">Phosphoprotein</keyword>
<dbReference type="InterPro" id="IPR003661">
    <property type="entry name" value="HisK_dim/P_dom"/>
</dbReference>
<keyword evidence="9 17" id="KW-0418">Kinase</keyword>
<dbReference type="Pfam" id="PF00672">
    <property type="entry name" value="HAMP"/>
    <property type="match status" value="1"/>
</dbReference>
<dbReference type="STRING" id="536979.SAMN04488055_5560"/>
<protein>
    <recommendedName>
        <fullName evidence="3">histidine kinase</fullName>
        <ecNumber evidence="3">2.7.13.3</ecNumber>
    </recommendedName>
</protein>
<evidence type="ECO:0000256" key="3">
    <source>
        <dbReference type="ARBA" id="ARBA00012438"/>
    </source>
</evidence>
<evidence type="ECO:0000313" key="17">
    <source>
        <dbReference type="EMBL" id="SIO54214.1"/>
    </source>
</evidence>
<dbReference type="GO" id="GO:0000155">
    <property type="term" value="F:phosphorelay sensor kinase activity"/>
    <property type="evidence" value="ECO:0007669"/>
    <property type="project" value="InterPro"/>
</dbReference>
<keyword evidence="13 14" id="KW-0472">Membrane</keyword>
<dbReference type="InterPro" id="IPR050398">
    <property type="entry name" value="HssS/ArlS-like"/>
</dbReference>
<keyword evidence="11 14" id="KW-1133">Transmembrane helix</keyword>
<reference evidence="17 18" key="1">
    <citation type="submission" date="2016-11" db="EMBL/GenBank/DDBJ databases">
        <authorList>
            <person name="Jaros S."/>
            <person name="Januszkiewicz K."/>
            <person name="Wedrychowicz H."/>
        </authorList>
    </citation>
    <scope>NUCLEOTIDE SEQUENCE [LARGE SCALE GENOMIC DNA]</scope>
    <source>
        <strain evidence="17 18">DSM 24787</strain>
    </source>
</reference>
<evidence type="ECO:0000256" key="13">
    <source>
        <dbReference type="ARBA" id="ARBA00023136"/>
    </source>
</evidence>
<dbReference type="PANTHER" id="PTHR45528">
    <property type="entry name" value="SENSOR HISTIDINE KINASE CPXA"/>
    <property type="match status" value="1"/>
</dbReference>
<dbReference type="Proteomes" id="UP000185003">
    <property type="component" value="Unassembled WGS sequence"/>
</dbReference>
<evidence type="ECO:0000259" key="15">
    <source>
        <dbReference type="PROSITE" id="PS50109"/>
    </source>
</evidence>
<keyword evidence="18" id="KW-1185">Reference proteome</keyword>
<dbReference type="Gene3D" id="6.10.340.10">
    <property type="match status" value="1"/>
</dbReference>
<dbReference type="InterPro" id="IPR004358">
    <property type="entry name" value="Sig_transdc_His_kin-like_C"/>
</dbReference>
<evidence type="ECO:0000256" key="5">
    <source>
        <dbReference type="ARBA" id="ARBA00022553"/>
    </source>
</evidence>
<keyword evidence="8" id="KW-0547">Nucleotide-binding</keyword>
<evidence type="ECO:0000256" key="7">
    <source>
        <dbReference type="ARBA" id="ARBA00022692"/>
    </source>
</evidence>
<evidence type="ECO:0000256" key="6">
    <source>
        <dbReference type="ARBA" id="ARBA00022679"/>
    </source>
</evidence>
<dbReference type="PROSITE" id="PS50109">
    <property type="entry name" value="HIS_KIN"/>
    <property type="match status" value="1"/>
</dbReference>
<dbReference type="GO" id="GO:0005524">
    <property type="term" value="F:ATP binding"/>
    <property type="evidence" value="ECO:0007669"/>
    <property type="project" value="UniProtKB-KW"/>
</dbReference>
<dbReference type="CDD" id="cd06225">
    <property type="entry name" value="HAMP"/>
    <property type="match status" value="1"/>
</dbReference>
<dbReference type="InterPro" id="IPR036890">
    <property type="entry name" value="HATPase_C_sf"/>
</dbReference>
<feature type="domain" description="HAMP" evidence="16">
    <location>
        <begin position="176"/>
        <end position="229"/>
    </location>
</feature>
<evidence type="ECO:0000256" key="2">
    <source>
        <dbReference type="ARBA" id="ARBA00004651"/>
    </source>
</evidence>
<dbReference type="SUPFAM" id="SSF55874">
    <property type="entry name" value="ATPase domain of HSP90 chaperone/DNA topoisomerase II/histidine kinase"/>
    <property type="match status" value="1"/>
</dbReference>
<evidence type="ECO:0000256" key="11">
    <source>
        <dbReference type="ARBA" id="ARBA00022989"/>
    </source>
</evidence>
<dbReference type="InterPro" id="IPR003660">
    <property type="entry name" value="HAMP_dom"/>
</dbReference>
<dbReference type="Gene3D" id="1.10.287.130">
    <property type="match status" value="1"/>
</dbReference>
<dbReference type="PRINTS" id="PR00344">
    <property type="entry name" value="BCTRLSENSOR"/>
</dbReference>
<keyword evidence="12" id="KW-0902">Two-component regulatory system</keyword>
<proteinExistence type="predicted"/>
<evidence type="ECO:0000256" key="14">
    <source>
        <dbReference type="SAM" id="Phobius"/>
    </source>
</evidence>
<keyword evidence="7 14" id="KW-0812">Transmembrane</keyword>
<evidence type="ECO:0000256" key="8">
    <source>
        <dbReference type="ARBA" id="ARBA00022741"/>
    </source>
</evidence>
<feature type="transmembrane region" description="Helical" evidence="14">
    <location>
        <begin position="7"/>
        <end position="30"/>
    </location>
</feature>
<name>A0A1N6KCA5_9BACT</name>
<evidence type="ECO:0000256" key="4">
    <source>
        <dbReference type="ARBA" id="ARBA00022475"/>
    </source>
</evidence>
<dbReference type="SMART" id="SM00388">
    <property type="entry name" value="HisKA"/>
    <property type="match status" value="1"/>
</dbReference>
<dbReference type="SUPFAM" id="SSF47384">
    <property type="entry name" value="Homodimeric domain of signal transducing histidine kinase"/>
    <property type="match status" value="1"/>
</dbReference>
<dbReference type="SMART" id="SM00304">
    <property type="entry name" value="HAMP"/>
    <property type="match status" value="1"/>
</dbReference>
<dbReference type="PROSITE" id="PS50885">
    <property type="entry name" value="HAMP"/>
    <property type="match status" value="1"/>
</dbReference>
<feature type="domain" description="Histidine kinase" evidence="15">
    <location>
        <begin position="237"/>
        <end position="453"/>
    </location>
</feature>
<dbReference type="InterPro" id="IPR036097">
    <property type="entry name" value="HisK_dim/P_sf"/>
</dbReference>
<accession>A0A1N6KCA5</accession>
<keyword evidence="10" id="KW-0067">ATP-binding</keyword>
<evidence type="ECO:0000256" key="10">
    <source>
        <dbReference type="ARBA" id="ARBA00022840"/>
    </source>
</evidence>
<keyword evidence="6" id="KW-0808">Transferase</keyword>
<comment type="catalytic activity">
    <reaction evidence="1">
        <text>ATP + protein L-histidine = ADP + protein N-phospho-L-histidine.</text>
        <dbReference type="EC" id="2.7.13.3"/>
    </reaction>
</comment>
<dbReference type="OrthoDB" id="594725at2"/>
<dbReference type="Gene3D" id="3.30.565.10">
    <property type="entry name" value="Histidine kinase-like ATPase, C-terminal domain"/>
    <property type="match status" value="1"/>
</dbReference>
<comment type="subcellular location">
    <subcellularLocation>
        <location evidence="2">Cell membrane</location>
        <topology evidence="2">Multi-pass membrane protein</topology>
    </subcellularLocation>
</comment>
<dbReference type="Pfam" id="PF02518">
    <property type="entry name" value="HATPase_c"/>
    <property type="match status" value="1"/>
</dbReference>
<evidence type="ECO:0000256" key="9">
    <source>
        <dbReference type="ARBA" id="ARBA00022777"/>
    </source>
</evidence>
<sequence>MKIRTKIMLLFAILTVSIISVMCFFVYYLATQYSFEDFYKRLEIRAYLTATAAFPPVGTDTLAYNYIRDKHLEKLPSENEYILRILPGNKIEAHHYIGLQPEFYQAVIREGRETFRNGDRFYEGILYTSGENSYIVIVSAVNEYMSQYMTDLRRILLTCLTVALALIIGTGLFFSRYILMPVHRIIDRVKDISSSNLHLRVEAHGGNDEIRELADTFNNMLDRLEMAFETQNNFVSNASHELSTPLTAIIGEAELALSKERDCLSYRAAVSNMLREAERLEHITRSLLHLAQTGFDGKKESWDMVRTDELLFAVKHVIDRITPDNKVEIDYSLFPEEEEKMNVLGSFQLLELALSNIVSNAVKYSSNRPVSLALAATNSKNIIIVRDLGIGIPVPDLPYIFSPFFRASNTQPFKGYGIGLPLTKNIIRMHKGEIIVNSRMGEGTEIRVELPSA</sequence>